<dbReference type="OrthoDB" id="9816040at2"/>
<organism evidence="2 3">
    <name type="scientific">Amaricoccus solimangrovi</name>
    <dbReference type="NCBI Taxonomy" id="2589815"/>
    <lineage>
        <taxon>Bacteria</taxon>
        <taxon>Pseudomonadati</taxon>
        <taxon>Pseudomonadota</taxon>
        <taxon>Alphaproteobacteria</taxon>
        <taxon>Rhodobacterales</taxon>
        <taxon>Paracoccaceae</taxon>
        <taxon>Amaricoccus</taxon>
    </lineage>
</organism>
<evidence type="ECO:0000313" key="2">
    <source>
        <dbReference type="EMBL" id="TPE51407.1"/>
    </source>
</evidence>
<gene>
    <name evidence="2" type="ORF">FJM51_09200</name>
</gene>
<dbReference type="PROSITE" id="PS51462">
    <property type="entry name" value="NUDIX"/>
    <property type="match status" value="1"/>
</dbReference>
<dbReference type="SUPFAM" id="SSF55811">
    <property type="entry name" value="Nudix"/>
    <property type="match status" value="1"/>
</dbReference>
<dbReference type="InterPro" id="IPR015797">
    <property type="entry name" value="NUDIX_hydrolase-like_dom_sf"/>
</dbReference>
<dbReference type="Pfam" id="PF00293">
    <property type="entry name" value="NUDIX"/>
    <property type="match status" value="1"/>
</dbReference>
<keyword evidence="3" id="KW-1185">Reference proteome</keyword>
<name>A0A501WVK3_9RHOB</name>
<evidence type="ECO:0000259" key="1">
    <source>
        <dbReference type="PROSITE" id="PS51462"/>
    </source>
</evidence>
<reference evidence="2 3" key="1">
    <citation type="submission" date="2019-06" db="EMBL/GenBank/DDBJ databases">
        <title>A novel bacterium of genus Amaricoccus, isolated from marine sediment.</title>
        <authorList>
            <person name="Huang H."/>
            <person name="Mo K."/>
            <person name="Hu Y."/>
        </authorList>
    </citation>
    <scope>NUCLEOTIDE SEQUENCE [LARGE SCALE GENOMIC DNA]</scope>
    <source>
        <strain evidence="2 3">HB172011</strain>
    </source>
</reference>
<keyword evidence="2" id="KW-0378">Hydrolase</keyword>
<dbReference type="Proteomes" id="UP000319255">
    <property type="component" value="Unassembled WGS sequence"/>
</dbReference>
<dbReference type="Gene3D" id="3.90.79.10">
    <property type="entry name" value="Nucleoside Triphosphate Pyrophosphohydrolase"/>
    <property type="match status" value="1"/>
</dbReference>
<protein>
    <submittedName>
        <fullName evidence="2">NUDIX hydrolase</fullName>
    </submittedName>
</protein>
<evidence type="ECO:0000313" key="3">
    <source>
        <dbReference type="Proteomes" id="UP000319255"/>
    </source>
</evidence>
<dbReference type="PANTHER" id="PTHR43736">
    <property type="entry name" value="ADP-RIBOSE PYROPHOSPHATASE"/>
    <property type="match status" value="1"/>
</dbReference>
<proteinExistence type="predicted"/>
<dbReference type="InterPro" id="IPR000086">
    <property type="entry name" value="NUDIX_hydrolase_dom"/>
</dbReference>
<feature type="domain" description="Nudix hydrolase" evidence="1">
    <location>
        <begin position="15"/>
        <end position="144"/>
    </location>
</feature>
<dbReference type="AlphaFoldDB" id="A0A501WVK3"/>
<dbReference type="PANTHER" id="PTHR43736:SF1">
    <property type="entry name" value="DIHYDRONEOPTERIN TRIPHOSPHATE DIPHOSPHATASE"/>
    <property type="match status" value="1"/>
</dbReference>
<comment type="caution">
    <text evidence="2">The sequence shown here is derived from an EMBL/GenBank/DDBJ whole genome shotgun (WGS) entry which is preliminary data.</text>
</comment>
<dbReference type="EMBL" id="VFRP01000007">
    <property type="protein sequence ID" value="TPE51407.1"/>
    <property type="molecule type" value="Genomic_DNA"/>
</dbReference>
<dbReference type="RefSeq" id="WP_140453843.1">
    <property type="nucleotide sequence ID" value="NZ_VFRP01000007.1"/>
</dbReference>
<dbReference type="GO" id="GO:0016787">
    <property type="term" value="F:hydrolase activity"/>
    <property type="evidence" value="ECO:0007669"/>
    <property type="project" value="UniProtKB-KW"/>
</dbReference>
<sequence length="155" mass="17145">MRRFGSPVDPRQSYRNRLGAYAVIRLGDEILLTEQAGDPPELQLPGGGIDPGEGALRAMHRECLEETGWTIRPIRRLGVYQRYAYMPEYDLWARKVCHVYLCRPGPRHGPPREAGHRAVWMPIRDAVGALSVDGDSHFTRLVAEGLVAGGGGVAD</sequence>
<accession>A0A501WVK3</accession>